<name>A0A168PWT6_9BACL</name>
<evidence type="ECO:0000313" key="2">
    <source>
        <dbReference type="Proteomes" id="UP000077355"/>
    </source>
</evidence>
<protein>
    <submittedName>
        <fullName evidence="1">Uncharacterized protein</fullName>
    </submittedName>
</protein>
<dbReference type="OrthoDB" id="2636517at2"/>
<organism evidence="1 2">
    <name type="scientific">Paenibacillus antarcticus</name>
    <dbReference type="NCBI Taxonomy" id="253703"/>
    <lineage>
        <taxon>Bacteria</taxon>
        <taxon>Bacillati</taxon>
        <taxon>Bacillota</taxon>
        <taxon>Bacilli</taxon>
        <taxon>Bacillales</taxon>
        <taxon>Paenibacillaceae</taxon>
        <taxon>Paenibacillus</taxon>
    </lineage>
</organism>
<dbReference type="AlphaFoldDB" id="A0A168PWT6"/>
<comment type="caution">
    <text evidence="1">The sequence shown here is derived from an EMBL/GenBank/DDBJ whole genome shotgun (WGS) entry which is preliminary data.</text>
</comment>
<reference evidence="1 2" key="1">
    <citation type="submission" date="2016-03" db="EMBL/GenBank/DDBJ databases">
        <title>Draft genome sequence of Paenibacillus antarcticus CECT 5836.</title>
        <authorList>
            <person name="Shin S.-K."/>
            <person name="Yi H."/>
        </authorList>
    </citation>
    <scope>NUCLEOTIDE SEQUENCE [LARGE SCALE GENOMIC DNA]</scope>
    <source>
        <strain evidence="1 2">CECT 5836</strain>
    </source>
</reference>
<dbReference type="RefSeq" id="WP_068648202.1">
    <property type="nucleotide sequence ID" value="NZ_CP043611.1"/>
</dbReference>
<gene>
    <name evidence="1" type="ORF">PBAT_07660</name>
</gene>
<keyword evidence="2" id="KW-1185">Reference proteome</keyword>
<dbReference type="Proteomes" id="UP000077355">
    <property type="component" value="Unassembled WGS sequence"/>
</dbReference>
<proteinExistence type="predicted"/>
<dbReference type="EMBL" id="LVJI01000009">
    <property type="protein sequence ID" value="OAB47147.1"/>
    <property type="molecule type" value="Genomic_DNA"/>
</dbReference>
<sequence length="81" mass="9537">MSKVYSRKYIETVKLEMVSRLGLKQVYFKEQIGESLIYEAVGFDRGTQHRFCVRPKTGTIDEFVSGKWMKVRNFIINTKII</sequence>
<accession>A0A168PWT6</accession>
<evidence type="ECO:0000313" key="1">
    <source>
        <dbReference type="EMBL" id="OAB47147.1"/>
    </source>
</evidence>